<keyword evidence="1" id="KW-1133">Transmembrane helix</keyword>
<comment type="caution">
    <text evidence="3">The sequence shown here is derived from an EMBL/GenBank/DDBJ whole genome shotgun (WGS) entry which is preliminary data.</text>
</comment>
<dbReference type="InterPro" id="IPR009936">
    <property type="entry name" value="DUF1468"/>
</dbReference>
<evidence type="ECO:0000256" key="1">
    <source>
        <dbReference type="SAM" id="Phobius"/>
    </source>
</evidence>
<proteinExistence type="predicted"/>
<name>A0A6M1S433_9HYPH</name>
<evidence type="ECO:0000313" key="4">
    <source>
        <dbReference type="Proteomes" id="UP000477849"/>
    </source>
</evidence>
<keyword evidence="1" id="KW-0812">Transmembrane</keyword>
<evidence type="ECO:0000313" key="3">
    <source>
        <dbReference type="EMBL" id="NGO65825.1"/>
    </source>
</evidence>
<keyword evidence="4" id="KW-1185">Reference proteome</keyword>
<sequence>MTNRTSAVPDSTLSSPRGGEVPRQHFWQNLVVACVSLAWSGGFLFMSLALPAGHSRGDVGPGSLPMQVSIFGLVVSAVYLVQVLRGSDLGGSSDKIDVARVAGLLGLFVAVVLGANWVGLAICLGVGTGVATLLFPGEKPLLRAVATGFSFWLIAWGLFGKLLDLPLP</sequence>
<gene>
    <name evidence="3" type="ORF">G6N76_19305</name>
</gene>
<evidence type="ECO:0000259" key="2">
    <source>
        <dbReference type="Pfam" id="PF07331"/>
    </source>
</evidence>
<feature type="transmembrane region" description="Helical" evidence="1">
    <location>
        <begin position="101"/>
        <end position="134"/>
    </location>
</feature>
<feature type="transmembrane region" description="Helical" evidence="1">
    <location>
        <begin position="62"/>
        <end position="81"/>
    </location>
</feature>
<feature type="transmembrane region" description="Helical" evidence="1">
    <location>
        <begin position="26"/>
        <end position="50"/>
    </location>
</feature>
<dbReference type="Pfam" id="PF07331">
    <property type="entry name" value="TctB"/>
    <property type="match status" value="1"/>
</dbReference>
<organism evidence="3 4">
    <name type="scientific">Rhizobium daejeonense</name>
    <dbReference type="NCBI Taxonomy" id="240521"/>
    <lineage>
        <taxon>Bacteria</taxon>
        <taxon>Pseudomonadati</taxon>
        <taxon>Pseudomonadota</taxon>
        <taxon>Alphaproteobacteria</taxon>
        <taxon>Hyphomicrobiales</taxon>
        <taxon>Rhizobiaceae</taxon>
        <taxon>Rhizobium/Agrobacterium group</taxon>
        <taxon>Rhizobium</taxon>
    </lineage>
</organism>
<reference evidence="3 4" key="1">
    <citation type="submission" date="2020-02" db="EMBL/GenBank/DDBJ databases">
        <title>Genome sequence of the type strain CCBAU10050 of Rhizobium daejeonense.</title>
        <authorList>
            <person name="Gao J."/>
            <person name="Sun J."/>
        </authorList>
    </citation>
    <scope>NUCLEOTIDE SEQUENCE [LARGE SCALE GENOMIC DNA]</scope>
    <source>
        <strain evidence="3 4">CCBAU10050</strain>
    </source>
</reference>
<dbReference type="EMBL" id="JAAKZH010000007">
    <property type="protein sequence ID" value="NGO65825.1"/>
    <property type="molecule type" value="Genomic_DNA"/>
</dbReference>
<feature type="transmembrane region" description="Helical" evidence="1">
    <location>
        <begin position="141"/>
        <end position="159"/>
    </location>
</feature>
<keyword evidence="1" id="KW-0472">Membrane</keyword>
<dbReference type="Proteomes" id="UP000477849">
    <property type="component" value="Unassembled WGS sequence"/>
</dbReference>
<protein>
    <submittedName>
        <fullName evidence="3">Tripartite tricarboxylate transporter TctB family protein</fullName>
    </submittedName>
</protein>
<accession>A0A6M1S433</accession>
<feature type="domain" description="DUF1468" evidence="2">
    <location>
        <begin position="32"/>
        <end position="168"/>
    </location>
</feature>
<dbReference type="RefSeq" id="WP_164490827.1">
    <property type="nucleotide sequence ID" value="NZ_JAAKZH010000007.1"/>
</dbReference>
<dbReference type="PROSITE" id="PS51257">
    <property type="entry name" value="PROKAR_LIPOPROTEIN"/>
    <property type="match status" value="1"/>
</dbReference>
<dbReference type="AlphaFoldDB" id="A0A6M1S433"/>